<dbReference type="PANTHER" id="PTHR32305">
    <property type="match status" value="1"/>
</dbReference>
<gene>
    <name evidence="1" type="ORF">DWX27_14840</name>
</gene>
<dbReference type="NCBIfam" id="TIGR03696">
    <property type="entry name" value="Rhs_assc_core"/>
    <property type="match status" value="1"/>
</dbReference>
<reference evidence="1 2" key="1">
    <citation type="submission" date="2018-08" db="EMBL/GenBank/DDBJ databases">
        <title>A genome reference for cultivated species of the human gut microbiota.</title>
        <authorList>
            <person name="Zou Y."/>
            <person name="Xue W."/>
            <person name="Luo G."/>
        </authorList>
    </citation>
    <scope>NUCLEOTIDE SEQUENCE [LARGE SCALE GENOMIC DNA]</scope>
    <source>
        <strain evidence="1 2">AF19-10AC</strain>
    </source>
</reference>
<evidence type="ECO:0000313" key="2">
    <source>
        <dbReference type="Proteomes" id="UP000284772"/>
    </source>
</evidence>
<dbReference type="Gene3D" id="2.180.10.10">
    <property type="entry name" value="RHS repeat-associated core"/>
    <property type="match status" value="1"/>
</dbReference>
<protein>
    <submittedName>
        <fullName evidence="1">RHS repeat-associated core domain-containing protein</fullName>
    </submittedName>
</protein>
<name>A0AAQ0LRD2_9BACE</name>
<dbReference type="InterPro" id="IPR022385">
    <property type="entry name" value="Rhs_assc_core"/>
</dbReference>
<comment type="caution">
    <text evidence="1">The sequence shown here is derived from an EMBL/GenBank/DDBJ whole genome shotgun (WGS) entry which is preliminary data.</text>
</comment>
<organism evidence="1 2">
    <name type="scientific">Bacteroides intestinalis</name>
    <dbReference type="NCBI Taxonomy" id="329854"/>
    <lineage>
        <taxon>Bacteria</taxon>
        <taxon>Pseudomonadati</taxon>
        <taxon>Bacteroidota</taxon>
        <taxon>Bacteroidia</taxon>
        <taxon>Bacteroidales</taxon>
        <taxon>Bacteroidaceae</taxon>
        <taxon>Bacteroides</taxon>
    </lineage>
</organism>
<dbReference type="InterPro" id="IPR050708">
    <property type="entry name" value="T6SS_VgrG/RHS"/>
</dbReference>
<dbReference type="Proteomes" id="UP000284772">
    <property type="component" value="Unassembled WGS sequence"/>
</dbReference>
<dbReference type="AlphaFoldDB" id="A0AAQ0LRD2"/>
<proteinExistence type="predicted"/>
<dbReference type="PANTHER" id="PTHR32305:SF15">
    <property type="entry name" value="PROTEIN RHSA-RELATED"/>
    <property type="match status" value="1"/>
</dbReference>
<sequence>MFFCRYDGLNRLTDAYFSGWAYDPNFPAGNFAEHVTAYDKNSHILGLSRYGQTGAGSFGLIDSLTYSLQGNRIMRVDDAATASVYGGGFEFQDAVKQDNEYVYDANGNLTKDLNKGIVGIQYNYLNLPNKVTFGDGSTITYTYAADGTKLRTLHKVGSTTTTTDYCGSVIYENGVRKYLLTEEGYVSLSDGIYHYFYRDHLGNVRLVMGTPTSSGGQVEERNDYYPFGGLIADLGSVQPYKYNGKELDTKKGLNWYDYGARQYDAALGIFTTVDPSSEKYYPTSPYVYCGGDPINRIDPTGADWYKDSDGNYHWAERGDNITEGWTWVGSSVSIEISKSKYVNYYENGGIVANKPVNAFDLIASSPKLQNLFLGENSLLSEASKSRLFNGLVNRSLNSIGIPVGQALVGYAAVEFGGIPLGKIFGWGAKGLVNLLGKSGAKAATQTGVNTLTASEYLRIENAATRINMPINVVGSRASGTATAYSDWDYIIEGINKHNWNKIKNSLPGARSILDNTPRNIDLIKEPLDRTKPFITIYPR</sequence>
<evidence type="ECO:0000313" key="1">
    <source>
        <dbReference type="EMBL" id="RGT50102.1"/>
    </source>
</evidence>
<accession>A0AAQ0LRD2</accession>
<dbReference type="EMBL" id="QRWT01000016">
    <property type="protein sequence ID" value="RGT50102.1"/>
    <property type="molecule type" value="Genomic_DNA"/>
</dbReference>